<comment type="subcellular location">
    <subcellularLocation>
        <location evidence="1">Cell membrane</location>
        <topology evidence="1">Multi-pass membrane protein</topology>
    </subcellularLocation>
</comment>
<keyword evidence="4 7" id="KW-0812">Transmembrane</keyword>
<gene>
    <name evidence="8" type="ORF">BS50DRAFT_611217</name>
</gene>
<dbReference type="EMBL" id="KZ678137">
    <property type="protein sequence ID" value="PSN65009.1"/>
    <property type="molecule type" value="Genomic_DNA"/>
</dbReference>
<accession>A0A2T2NI19</accession>
<evidence type="ECO:0000313" key="8">
    <source>
        <dbReference type="EMBL" id="PSN65009.1"/>
    </source>
</evidence>
<dbReference type="Proteomes" id="UP000240883">
    <property type="component" value="Unassembled WGS sequence"/>
</dbReference>
<dbReference type="Pfam" id="PF07690">
    <property type="entry name" value="MFS_1"/>
    <property type="match status" value="1"/>
</dbReference>
<dbReference type="Gene3D" id="1.20.1250.20">
    <property type="entry name" value="MFS general substrate transporter like domains"/>
    <property type="match status" value="1"/>
</dbReference>
<keyword evidence="9" id="KW-1185">Reference proteome</keyword>
<keyword evidence="3" id="KW-1003">Cell membrane</keyword>
<reference evidence="8 9" key="1">
    <citation type="journal article" date="2018" name="Front. Microbiol.">
        <title>Genome-Wide Analysis of Corynespora cassiicola Leaf Fall Disease Putative Effectors.</title>
        <authorList>
            <person name="Lopez D."/>
            <person name="Ribeiro S."/>
            <person name="Label P."/>
            <person name="Fumanal B."/>
            <person name="Venisse J.S."/>
            <person name="Kohler A."/>
            <person name="de Oliveira R.R."/>
            <person name="Labutti K."/>
            <person name="Lipzen A."/>
            <person name="Lail K."/>
            <person name="Bauer D."/>
            <person name="Ohm R.A."/>
            <person name="Barry K.W."/>
            <person name="Spatafora J."/>
            <person name="Grigoriev I.V."/>
            <person name="Martin F.M."/>
            <person name="Pujade-Renaud V."/>
        </authorList>
    </citation>
    <scope>NUCLEOTIDE SEQUENCE [LARGE SCALE GENOMIC DNA]</scope>
    <source>
        <strain evidence="8 9">Philippines</strain>
    </source>
</reference>
<evidence type="ECO:0000256" key="3">
    <source>
        <dbReference type="ARBA" id="ARBA00022475"/>
    </source>
</evidence>
<feature type="transmembrane region" description="Helical" evidence="7">
    <location>
        <begin position="251"/>
        <end position="272"/>
    </location>
</feature>
<dbReference type="InterPro" id="IPR011701">
    <property type="entry name" value="MFS"/>
</dbReference>
<evidence type="ECO:0000256" key="4">
    <source>
        <dbReference type="ARBA" id="ARBA00022692"/>
    </source>
</evidence>
<dbReference type="PANTHER" id="PTHR23502">
    <property type="entry name" value="MAJOR FACILITATOR SUPERFAMILY"/>
    <property type="match status" value="1"/>
</dbReference>
<keyword evidence="2" id="KW-0813">Transport</keyword>
<dbReference type="STRING" id="1448308.A0A2T2NI19"/>
<feature type="transmembrane region" description="Helical" evidence="7">
    <location>
        <begin position="48"/>
        <end position="68"/>
    </location>
</feature>
<dbReference type="GO" id="GO:0022857">
    <property type="term" value="F:transmembrane transporter activity"/>
    <property type="evidence" value="ECO:0007669"/>
    <property type="project" value="InterPro"/>
</dbReference>
<name>A0A2T2NI19_CORCC</name>
<feature type="transmembrane region" description="Helical" evidence="7">
    <location>
        <begin position="150"/>
        <end position="179"/>
    </location>
</feature>
<evidence type="ECO:0000256" key="7">
    <source>
        <dbReference type="SAM" id="Phobius"/>
    </source>
</evidence>
<evidence type="ECO:0000313" key="9">
    <source>
        <dbReference type="Proteomes" id="UP000240883"/>
    </source>
</evidence>
<dbReference type="SUPFAM" id="SSF103473">
    <property type="entry name" value="MFS general substrate transporter"/>
    <property type="match status" value="1"/>
</dbReference>
<dbReference type="GO" id="GO:0005886">
    <property type="term" value="C:plasma membrane"/>
    <property type="evidence" value="ECO:0007669"/>
    <property type="project" value="UniProtKB-SubCell"/>
</dbReference>
<feature type="transmembrane region" description="Helical" evidence="7">
    <location>
        <begin position="323"/>
        <end position="341"/>
    </location>
</feature>
<evidence type="ECO:0000256" key="6">
    <source>
        <dbReference type="ARBA" id="ARBA00023136"/>
    </source>
</evidence>
<sequence length="357" mass="39362">MTLLLNYCGVFATLYLVVLRFFAAASGSSSLTNAGEVVVDIWPDEKRVIGLLAFYAAPFFGPVLGPVCSGFLGESRGWRWVQGLVSILAGIICVVVIWSAPETYAPVLLRRRARRLSNLIGKVYIARINKGKLRKSLSSMIKVALTRPRAFLWFEPIVLLLSLYMALLYGILYMFFGVFPISEGIGGLSFLGMAGGIMLGIGYTFPDHSRYKKLSANGKPDPEARLPPAMVGAVTIPVGMFWFAWTNGPDQHWLVSIAAQAPFGFGFVLVYLSIQAYLVDSYPIYAASVLAGNILLRSGMGAAFPMFTRYMYDGLGIHRASTIPAFLALACVPLPFLFYKFGPRIRRKCRFARETDQ</sequence>
<dbReference type="InterPro" id="IPR036259">
    <property type="entry name" value="MFS_trans_sf"/>
</dbReference>
<dbReference type="AlphaFoldDB" id="A0A2T2NI19"/>
<protein>
    <submittedName>
        <fullName evidence="8">MFS general substrate transporter</fullName>
    </submittedName>
</protein>
<feature type="transmembrane region" description="Helical" evidence="7">
    <location>
        <begin position="185"/>
        <end position="205"/>
    </location>
</feature>
<organism evidence="8 9">
    <name type="scientific">Corynespora cassiicola Philippines</name>
    <dbReference type="NCBI Taxonomy" id="1448308"/>
    <lineage>
        <taxon>Eukaryota</taxon>
        <taxon>Fungi</taxon>
        <taxon>Dikarya</taxon>
        <taxon>Ascomycota</taxon>
        <taxon>Pezizomycotina</taxon>
        <taxon>Dothideomycetes</taxon>
        <taxon>Pleosporomycetidae</taxon>
        <taxon>Pleosporales</taxon>
        <taxon>Corynesporascaceae</taxon>
        <taxon>Corynespora</taxon>
    </lineage>
</organism>
<feature type="transmembrane region" description="Helical" evidence="7">
    <location>
        <begin position="226"/>
        <end position="245"/>
    </location>
</feature>
<proteinExistence type="predicted"/>
<evidence type="ECO:0000256" key="2">
    <source>
        <dbReference type="ARBA" id="ARBA00022448"/>
    </source>
</evidence>
<evidence type="ECO:0000256" key="1">
    <source>
        <dbReference type="ARBA" id="ARBA00004651"/>
    </source>
</evidence>
<dbReference type="OrthoDB" id="3936150at2759"/>
<feature type="transmembrane region" description="Helical" evidence="7">
    <location>
        <begin position="80"/>
        <end position="100"/>
    </location>
</feature>
<keyword evidence="6 7" id="KW-0472">Membrane</keyword>
<dbReference type="PANTHER" id="PTHR23502:SF186">
    <property type="entry name" value="MAJOR FACILITATOR SUPERFAMILY (MFS) PROFILE DOMAIN-CONTAINING PROTEIN"/>
    <property type="match status" value="1"/>
</dbReference>
<keyword evidence="5 7" id="KW-1133">Transmembrane helix</keyword>
<evidence type="ECO:0000256" key="5">
    <source>
        <dbReference type="ARBA" id="ARBA00022989"/>
    </source>
</evidence>